<gene>
    <name evidence="2" type="ORF">BCR44DRAFT_69037</name>
</gene>
<keyword evidence="3" id="KW-1185">Reference proteome</keyword>
<reference evidence="2 3" key="1">
    <citation type="submission" date="2016-07" db="EMBL/GenBank/DDBJ databases">
        <title>Pervasive Adenine N6-methylation of Active Genes in Fungi.</title>
        <authorList>
            <consortium name="DOE Joint Genome Institute"/>
            <person name="Mondo S.J."/>
            <person name="Dannebaum R.O."/>
            <person name="Kuo R.C."/>
            <person name="Labutti K."/>
            <person name="Haridas S."/>
            <person name="Kuo A."/>
            <person name="Salamov A."/>
            <person name="Ahrendt S.R."/>
            <person name="Lipzen A."/>
            <person name="Sullivan W."/>
            <person name="Andreopoulos W.B."/>
            <person name="Clum A."/>
            <person name="Lindquist E."/>
            <person name="Daum C."/>
            <person name="Ramamoorthy G.K."/>
            <person name="Gryganskyi A."/>
            <person name="Culley D."/>
            <person name="Magnuson J.K."/>
            <person name="James T.Y."/>
            <person name="O'Malley M.A."/>
            <person name="Stajich J.E."/>
            <person name="Spatafora J.W."/>
            <person name="Visel A."/>
            <person name="Grigoriev I.V."/>
        </authorList>
    </citation>
    <scope>NUCLEOTIDE SEQUENCE [LARGE SCALE GENOMIC DNA]</scope>
    <source>
        <strain evidence="2 3">PL171</strain>
    </source>
</reference>
<evidence type="ECO:0000313" key="2">
    <source>
        <dbReference type="EMBL" id="ORZ31991.1"/>
    </source>
</evidence>
<feature type="region of interest" description="Disordered" evidence="1">
    <location>
        <begin position="124"/>
        <end position="185"/>
    </location>
</feature>
<organism evidence="2 3">
    <name type="scientific">Catenaria anguillulae PL171</name>
    <dbReference type="NCBI Taxonomy" id="765915"/>
    <lineage>
        <taxon>Eukaryota</taxon>
        <taxon>Fungi</taxon>
        <taxon>Fungi incertae sedis</taxon>
        <taxon>Blastocladiomycota</taxon>
        <taxon>Blastocladiomycetes</taxon>
        <taxon>Blastocladiales</taxon>
        <taxon>Catenariaceae</taxon>
        <taxon>Catenaria</taxon>
    </lineage>
</organism>
<feature type="compositionally biased region" description="Polar residues" evidence="1">
    <location>
        <begin position="148"/>
        <end position="167"/>
    </location>
</feature>
<proteinExistence type="predicted"/>
<feature type="region of interest" description="Disordered" evidence="1">
    <location>
        <begin position="58"/>
        <end position="111"/>
    </location>
</feature>
<evidence type="ECO:0000256" key="1">
    <source>
        <dbReference type="SAM" id="MobiDB-lite"/>
    </source>
</evidence>
<protein>
    <submittedName>
        <fullName evidence="2">Uncharacterized protein</fullName>
    </submittedName>
</protein>
<sequence length="317" mass="35653">MADESHHDGNQIAINAFRKFAADQSLSLRTEAFIPRKEVSATSLSLIQPFATHVKRNRWTRANNGDSRNRDNVSKSSAVSGHRRDQRSSHRNNGNRTKTSSNPRTSHHDGYHQRTINDRIRMQMQPQKHQLQHSDGRLFGPPTKRQDSAMSATLASQTPTPNPTAVSPGTIPFPPARASSYPRHSVPARSILKVQRQPDSLRRVTKSVQFKTGDQLEQVRRIEHVHDVMDRLPESPSDPAPTLSLFAQSHFDWEHAKGELAFAQSVVAREAKAWQDELASQQQVVSAKTNRNLELLHQLYVLKLRNLVKDKSGGVSS</sequence>
<comment type="caution">
    <text evidence="2">The sequence shown here is derived from an EMBL/GenBank/DDBJ whole genome shotgun (WGS) entry which is preliminary data.</text>
</comment>
<accession>A0A1Y2HDL6</accession>
<evidence type="ECO:0000313" key="3">
    <source>
        <dbReference type="Proteomes" id="UP000193411"/>
    </source>
</evidence>
<dbReference type="EMBL" id="MCFL01000052">
    <property type="protein sequence ID" value="ORZ31991.1"/>
    <property type="molecule type" value="Genomic_DNA"/>
</dbReference>
<name>A0A1Y2HDL6_9FUNG</name>
<dbReference type="AlphaFoldDB" id="A0A1Y2HDL6"/>
<dbReference type="Proteomes" id="UP000193411">
    <property type="component" value="Unassembled WGS sequence"/>
</dbReference>
<feature type="compositionally biased region" description="Polar residues" evidence="1">
    <location>
        <begin position="91"/>
        <end position="104"/>
    </location>
</feature>